<dbReference type="AlphaFoldDB" id="A0A0E9NDW7"/>
<dbReference type="Proteomes" id="UP000033140">
    <property type="component" value="Unassembled WGS sequence"/>
</dbReference>
<dbReference type="EMBL" id="BACD03000012">
    <property type="protein sequence ID" value="GAO48039.1"/>
    <property type="molecule type" value="Genomic_DNA"/>
</dbReference>
<name>A0A0E9NDW7_SAICN</name>
<reference evidence="2 3" key="1">
    <citation type="journal article" date="2011" name="J. Gen. Appl. Microbiol.">
        <title>Draft genome sequencing of the enigmatic yeast Saitoella complicata.</title>
        <authorList>
            <person name="Nishida H."/>
            <person name="Hamamoto M."/>
            <person name="Sugiyama J."/>
        </authorList>
    </citation>
    <scope>NUCLEOTIDE SEQUENCE [LARGE SCALE GENOMIC DNA]</scope>
    <source>
        <strain evidence="2 3">NRRL Y-17804</strain>
    </source>
</reference>
<evidence type="ECO:0000313" key="3">
    <source>
        <dbReference type="Proteomes" id="UP000033140"/>
    </source>
</evidence>
<keyword evidence="1" id="KW-0812">Transmembrane</keyword>
<organism evidence="2 3">
    <name type="scientific">Saitoella complicata (strain BCRC 22490 / CBS 7301 / JCM 7358 / NBRC 10748 / NRRL Y-17804)</name>
    <dbReference type="NCBI Taxonomy" id="698492"/>
    <lineage>
        <taxon>Eukaryota</taxon>
        <taxon>Fungi</taxon>
        <taxon>Dikarya</taxon>
        <taxon>Ascomycota</taxon>
        <taxon>Taphrinomycotina</taxon>
        <taxon>Taphrinomycotina incertae sedis</taxon>
        <taxon>Saitoella</taxon>
    </lineage>
</organism>
<evidence type="ECO:0000313" key="2">
    <source>
        <dbReference type="EMBL" id="GAO48039.1"/>
    </source>
</evidence>
<protein>
    <submittedName>
        <fullName evidence="2">Uncharacterized protein</fullName>
    </submittedName>
</protein>
<keyword evidence="1" id="KW-0472">Membrane</keyword>
<keyword evidence="1" id="KW-1133">Transmembrane helix</keyword>
<reference evidence="2 3" key="3">
    <citation type="journal article" date="2015" name="Genome Announc.">
        <title>Draft Genome Sequence of the Archiascomycetous Yeast Saitoella complicata.</title>
        <authorList>
            <person name="Yamauchi K."/>
            <person name="Kondo S."/>
            <person name="Hamamoto M."/>
            <person name="Takahashi Y."/>
            <person name="Ogura Y."/>
            <person name="Hayashi T."/>
            <person name="Nishida H."/>
        </authorList>
    </citation>
    <scope>NUCLEOTIDE SEQUENCE [LARGE SCALE GENOMIC DNA]</scope>
    <source>
        <strain evidence="2 3">NRRL Y-17804</strain>
    </source>
</reference>
<evidence type="ECO:0000256" key="1">
    <source>
        <dbReference type="SAM" id="Phobius"/>
    </source>
</evidence>
<sequence length="123" mass="13647">MCGYGQTKHGITRLYIYQQREIASPPVIEDNVGNYNINSENTATLRQTLSNKIPVISHSHLVQKRKKPSNSFTPNSALHLPHLLPEPRLKNPPKIPPPFPLSLVSLPATLALLSGIALVMFFT</sequence>
<reference evidence="2 3" key="2">
    <citation type="journal article" date="2014" name="J. Gen. Appl. Microbiol.">
        <title>The early diverging ascomycetous budding yeast Saitoella complicata has three histone deacetylases belonging to the Clr6, Hos2, and Rpd3 lineages.</title>
        <authorList>
            <person name="Nishida H."/>
            <person name="Matsumoto T."/>
            <person name="Kondo S."/>
            <person name="Hamamoto M."/>
            <person name="Yoshikawa H."/>
        </authorList>
    </citation>
    <scope>NUCLEOTIDE SEQUENCE [LARGE SCALE GENOMIC DNA]</scope>
    <source>
        <strain evidence="2 3">NRRL Y-17804</strain>
    </source>
</reference>
<gene>
    <name evidence="2" type="ORF">G7K_2227-t1</name>
</gene>
<comment type="caution">
    <text evidence="2">The sequence shown here is derived from an EMBL/GenBank/DDBJ whole genome shotgun (WGS) entry which is preliminary data.</text>
</comment>
<feature type="transmembrane region" description="Helical" evidence="1">
    <location>
        <begin position="99"/>
        <end position="122"/>
    </location>
</feature>
<keyword evidence="3" id="KW-1185">Reference proteome</keyword>
<proteinExistence type="predicted"/>
<accession>A0A0E9NDW7</accession>